<dbReference type="AlphaFoldDB" id="A0AAV6U4C8"/>
<accession>A0AAV6U4C8</accession>
<dbReference type="EMBL" id="JAFNEN010000656">
    <property type="protein sequence ID" value="KAG8178960.1"/>
    <property type="molecule type" value="Genomic_DNA"/>
</dbReference>
<evidence type="ECO:0000313" key="2">
    <source>
        <dbReference type="Proteomes" id="UP000827092"/>
    </source>
</evidence>
<sequence>MRGRKVSWKSTEKPPKKTFINLEALAFFSPYHGSLSWNQGRVRAASSETREGRRGYHNWEGIALLGVG</sequence>
<dbReference type="Proteomes" id="UP000827092">
    <property type="component" value="Unassembled WGS sequence"/>
</dbReference>
<protein>
    <submittedName>
        <fullName evidence="1">Uncharacterized protein</fullName>
    </submittedName>
</protein>
<organism evidence="1 2">
    <name type="scientific">Oedothorax gibbosus</name>
    <dbReference type="NCBI Taxonomy" id="931172"/>
    <lineage>
        <taxon>Eukaryota</taxon>
        <taxon>Metazoa</taxon>
        <taxon>Ecdysozoa</taxon>
        <taxon>Arthropoda</taxon>
        <taxon>Chelicerata</taxon>
        <taxon>Arachnida</taxon>
        <taxon>Araneae</taxon>
        <taxon>Araneomorphae</taxon>
        <taxon>Entelegynae</taxon>
        <taxon>Araneoidea</taxon>
        <taxon>Linyphiidae</taxon>
        <taxon>Erigoninae</taxon>
        <taxon>Oedothorax</taxon>
    </lineage>
</organism>
<proteinExistence type="predicted"/>
<reference evidence="1 2" key="1">
    <citation type="journal article" date="2022" name="Nat. Ecol. Evol.">
        <title>A masculinizing supergene underlies an exaggerated male reproductive morph in a spider.</title>
        <authorList>
            <person name="Hendrickx F."/>
            <person name="De Corte Z."/>
            <person name="Sonet G."/>
            <person name="Van Belleghem S.M."/>
            <person name="Kostlbacher S."/>
            <person name="Vangestel C."/>
        </authorList>
    </citation>
    <scope>NUCLEOTIDE SEQUENCE [LARGE SCALE GENOMIC DNA]</scope>
    <source>
        <strain evidence="1">W744_W776</strain>
    </source>
</reference>
<name>A0AAV6U4C8_9ARAC</name>
<evidence type="ECO:0000313" key="1">
    <source>
        <dbReference type="EMBL" id="KAG8178960.1"/>
    </source>
</evidence>
<keyword evidence="2" id="KW-1185">Reference proteome</keyword>
<comment type="caution">
    <text evidence="1">The sequence shown here is derived from an EMBL/GenBank/DDBJ whole genome shotgun (WGS) entry which is preliminary data.</text>
</comment>
<gene>
    <name evidence="1" type="ORF">JTE90_013116</name>
</gene>